<feature type="chain" id="PRO_5042118782" evidence="2">
    <location>
        <begin position="25"/>
        <end position="112"/>
    </location>
</feature>
<evidence type="ECO:0000256" key="1">
    <source>
        <dbReference type="SAM" id="MobiDB-lite"/>
    </source>
</evidence>
<accession>A0AAC9K8Q5</accession>
<protein>
    <submittedName>
        <fullName evidence="3">Secreted protein</fullName>
    </submittedName>
</protein>
<proteinExistence type="predicted"/>
<name>A0AAC9K8Q5_9PROT</name>
<dbReference type="AlphaFoldDB" id="A0AAC9K8Q5"/>
<feature type="signal peptide" evidence="2">
    <location>
        <begin position="1"/>
        <end position="24"/>
    </location>
</feature>
<evidence type="ECO:0000256" key="2">
    <source>
        <dbReference type="SAM" id="SignalP"/>
    </source>
</evidence>
<evidence type="ECO:0000313" key="4">
    <source>
        <dbReference type="Proteomes" id="UP000182373"/>
    </source>
</evidence>
<gene>
    <name evidence="3" type="ORF">GbCGDNIH9_0307</name>
</gene>
<dbReference type="Proteomes" id="UP000182373">
    <property type="component" value="Chromosome"/>
</dbReference>
<feature type="region of interest" description="Disordered" evidence="1">
    <location>
        <begin position="36"/>
        <end position="60"/>
    </location>
</feature>
<dbReference type="RefSeq" id="WP_072571851.1">
    <property type="nucleotide sequence ID" value="NZ_CP018191.1"/>
</dbReference>
<evidence type="ECO:0000313" key="3">
    <source>
        <dbReference type="EMBL" id="APH53534.1"/>
    </source>
</evidence>
<keyword evidence="2" id="KW-0732">Signal</keyword>
<dbReference type="EMBL" id="CP018191">
    <property type="protein sequence ID" value="APH53534.1"/>
    <property type="molecule type" value="Genomic_DNA"/>
</dbReference>
<sequence length="112" mass="12230">MKPVFRAGLVAVVLCIPSLTTAFAASPSEQTTISATHQEDYTAAPMPNLDVGEPTKPVQPAKPYVSATLYQPRDQFRGDGYTWKDSSQVVMERNLQPTPTMLVKVPLHGDDN</sequence>
<reference evidence="4" key="1">
    <citation type="submission" date="2016-11" db="EMBL/GenBank/DDBJ databases">
        <title>Comparative genomic and phenotypic analysis of Granulibacter bethesdensis clinical isolates from patients with chronic granulomatous disease.</title>
        <authorList>
            <person name="Zarember K.A."/>
            <person name="Porcella S.F."/>
            <person name="Chu J."/>
            <person name="Ding L."/>
            <person name="Dahlstrom E."/>
            <person name="Barbian K."/>
            <person name="Martens C."/>
            <person name="Sykora L."/>
            <person name="Kramer S."/>
            <person name="Pettinato A.M."/>
            <person name="Hong H."/>
            <person name="Wald G."/>
            <person name="Berg L.J."/>
            <person name="Rogge L.S."/>
            <person name="Greenberg D.E."/>
            <person name="Falcone E.L."/>
            <person name="Neves J.F."/>
            <person name="Simoes M.J."/>
            <person name="Casal M."/>
            <person name="Rodriguez-Lopez F.C."/>
            <person name="Zelazny A."/>
            <person name="Gallin J.I."/>
            <person name="Holland S.M."/>
        </authorList>
    </citation>
    <scope>NUCLEOTIDE SEQUENCE [LARGE SCALE GENOMIC DNA]</scope>
    <source>
        <strain evidence="4">NIH9.1</strain>
    </source>
</reference>
<organism evidence="3 4">
    <name type="scientific">Granulibacter bethesdensis</name>
    <dbReference type="NCBI Taxonomy" id="364410"/>
    <lineage>
        <taxon>Bacteria</taxon>
        <taxon>Pseudomonadati</taxon>
        <taxon>Pseudomonadota</taxon>
        <taxon>Alphaproteobacteria</taxon>
        <taxon>Acetobacterales</taxon>
        <taxon>Acetobacteraceae</taxon>
        <taxon>Granulibacter</taxon>
    </lineage>
</organism>